<evidence type="ECO:0008006" key="4">
    <source>
        <dbReference type="Google" id="ProtNLM"/>
    </source>
</evidence>
<keyword evidence="1" id="KW-0812">Transmembrane</keyword>
<dbReference type="Pfam" id="PF11222">
    <property type="entry name" value="DUF3017"/>
    <property type="match status" value="1"/>
</dbReference>
<evidence type="ECO:0000313" key="3">
    <source>
        <dbReference type="Proteomes" id="UP000037397"/>
    </source>
</evidence>
<keyword evidence="1" id="KW-1133">Transmembrane helix</keyword>
<gene>
    <name evidence="2" type="ORF">VV01_13025</name>
</gene>
<dbReference type="PROSITE" id="PS51257">
    <property type="entry name" value="PROKAR_LIPOPROTEIN"/>
    <property type="match status" value="1"/>
</dbReference>
<dbReference type="RefSeq" id="WP_050670261.1">
    <property type="nucleotide sequence ID" value="NZ_LAIR01000002.1"/>
</dbReference>
<dbReference type="AlphaFoldDB" id="A0A0L6CJF9"/>
<keyword evidence="3" id="KW-1185">Reference proteome</keyword>
<accession>A0A0L6CJF9</accession>
<proteinExistence type="predicted"/>
<dbReference type="InterPro" id="IPR021385">
    <property type="entry name" value="DUF3017"/>
</dbReference>
<protein>
    <recommendedName>
        <fullName evidence="4">DUF3017 domain-containing protein</fullName>
    </recommendedName>
</protein>
<comment type="caution">
    <text evidence="2">The sequence shown here is derived from an EMBL/GenBank/DDBJ whole genome shotgun (WGS) entry which is preliminary data.</text>
</comment>
<evidence type="ECO:0000256" key="1">
    <source>
        <dbReference type="SAM" id="Phobius"/>
    </source>
</evidence>
<name>A0A0L6CJF9_9MICO</name>
<organism evidence="2 3">
    <name type="scientific">Luteipulveratus halotolerans</name>
    <dbReference type="NCBI Taxonomy" id="1631356"/>
    <lineage>
        <taxon>Bacteria</taxon>
        <taxon>Bacillati</taxon>
        <taxon>Actinomycetota</taxon>
        <taxon>Actinomycetes</taxon>
        <taxon>Micrococcales</taxon>
        <taxon>Dermacoccaceae</taxon>
        <taxon>Luteipulveratus</taxon>
    </lineage>
</organism>
<feature type="transmembrane region" description="Helical" evidence="1">
    <location>
        <begin position="67"/>
        <end position="84"/>
    </location>
</feature>
<dbReference type="EMBL" id="LAIR01000002">
    <property type="protein sequence ID" value="KNX37869.1"/>
    <property type="molecule type" value="Genomic_DNA"/>
</dbReference>
<feature type="transmembrane region" description="Helical" evidence="1">
    <location>
        <begin position="33"/>
        <end position="55"/>
    </location>
</feature>
<dbReference type="Proteomes" id="UP000037397">
    <property type="component" value="Unassembled WGS sequence"/>
</dbReference>
<evidence type="ECO:0000313" key="2">
    <source>
        <dbReference type="EMBL" id="KNX37869.1"/>
    </source>
</evidence>
<dbReference type="STRING" id="1631356.VV01_13025"/>
<sequence length="87" mass="8823">MIPSRLGPVWWVLVAGCLTSVVLMLVGPVRAGGYLLAAVLALVGLARLALPAGLCDGVAVRSRGLDAATYAALAVAVVVIFAQVKLP</sequence>
<keyword evidence="1" id="KW-0472">Membrane</keyword>
<reference evidence="3" key="1">
    <citation type="submission" date="2015-03" db="EMBL/GenBank/DDBJ databases">
        <title>Luteipulveratus halotolerans sp. nov., a novel actinobacterium (Dermacoccaceae) from Sarawak, Malaysia.</title>
        <authorList>
            <person name="Juboi H."/>
            <person name="Basik A."/>
            <person name="Shamsul S.S."/>
            <person name="Arnold P."/>
            <person name="Schmitt E.K."/>
            <person name="Sanglier J.-J."/>
            <person name="Yeo T."/>
        </authorList>
    </citation>
    <scope>NUCLEOTIDE SEQUENCE [LARGE SCALE GENOMIC DNA]</scope>
    <source>
        <strain evidence="3">C296001</strain>
    </source>
</reference>
<feature type="transmembrane region" description="Helical" evidence="1">
    <location>
        <begin position="9"/>
        <end position="27"/>
    </location>
</feature>